<name>C0P5E6_MAIZE</name>
<protein>
    <submittedName>
        <fullName evidence="2">Uncharacterized protein</fullName>
    </submittedName>
</protein>
<accession>C0P5E6</accession>
<evidence type="ECO:0000256" key="1">
    <source>
        <dbReference type="SAM" id="MobiDB-lite"/>
    </source>
</evidence>
<dbReference type="EMBL" id="BT063515">
    <property type="protein sequence ID" value="ACN28212.1"/>
    <property type="molecule type" value="mRNA"/>
</dbReference>
<dbReference type="AlphaFoldDB" id="C0P5E6"/>
<proteinExistence type="evidence at transcript level"/>
<sequence>MRDPLRPHKQAAPTHCLLHHLTHPLHLFNIGTLELSLSLVVTGTVAANRSEAAGPVQGHARAGQGGAQCLGWGRVHAFAGGAQLLSVRGGDLGHPEQAGDLGRSRVGGGSAWARAGPDEGTAA</sequence>
<feature type="region of interest" description="Disordered" evidence="1">
    <location>
        <begin position="89"/>
        <end position="123"/>
    </location>
</feature>
<reference evidence="2" key="2">
    <citation type="submission" date="2012-06" db="EMBL/GenBank/DDBJ databases">
        <authorList>
            <person name="Yu Y."/>
            <person name="Currie J."/>
            <person name="Lomeli R."/>
            <person name="Angelova A."/>
            <person name="Collura K."/>
            <person name="Wissotski M."/>
            <person name="Campos D."/>
            <person name="Kudrna D."/>
            <person name="Golser W."/>
            <person name="Ashely E."/>
            <person name="Descour A."/>
            <person name="Fernandes J."/>
            <person name="Soderlund C."/>
            <person name="Walbot V."/>
        </authorList>
    </citation>
    <scope>NUCLEOTIDE SEQUENCE</scope>
    <source>
        <strain evidence="2">B73</strain>
    </source>
</reference>
<organism evidence="2">
    <name type="scientific">Zea mays</name>
    <name type="common">Maize</name>
    <dbReference type="NCBI Taxonomy" id="4577"/>
    <lineage>
        <taxon>Eukaryota</taxon>
        <taxon>Viridiplantae</taxon>
        <taxon>Streptophyta</taxon>
        <taxon>Embryophyta</taxon>
        <taxon>Tracheophyta</taxon>
        <taxon>Spermatophyta</taxon>
        <taxon>Magnoliopsida</taxon>
        <taxon>Liliopsida</taxon>
        <taxon>Poales</taxon>
        <taxon>Poaceae</taxon>
        <taxon>PACMAD clade</taxon>
        <taxon>Panicoideae</taxon>
        <taxon>Andropogonodae</taxon>
        <taxon>Andropogoneae</taxon>
        <taxon>Tripsacinae</taxon>
        <taxon>Zea</taxon>
    </lineage>
</organism>
<evidence type="ECO:0000313" key="2">
    <source>
        <dbReference type="EMBL" id="ACN28212.1"/>
    </source>
</evidence>
<reference evidence="2" key="1">
    <citation type="journal article" date="2009" name="PLoS Genet.">
        <title>Sequencing, mapping, and analysis of 27,455 maize full-length cDNAs.</title>
        <authorList>
            <person name="Soderlund C."/>
            <person name="Descour A."/>
            <person name="Kudrna D."/>
            <person name="Bomhoff M."/>
            <person name="Boyd L."/>
            <person name="Currie J."/>
            <person name="Angelova A."/>
            <person name="Collura K."/>
            <person name="Wissotski M."/>
            <person name="Ashley E."/>
            <person name="Morrow D."/>
            <person name="Fernandes J."/>
            <person name="Walbot V."/>
            <person name="Yu Y."/>
        </authorList>
    </citation>
    <scope>NUCLEOTIDE SEQUENCE</scope>
    <source>
        <strain evidence="2">B73</strain>
    </source>
</reference>